<sequence length="91" mass="10376">MIQRTEGRSDVLAHVPRPGRWQPAVERIRDMNGELDVVQVADGHFRWLFEDECGALIAASPAIHRDAWSCRHAFTDTRRAARSLLGDPVWQ</sequence>
<gene>
    <name evidence="1" type="ORF">GCM10022255_082100</name>
</gene>
<proteinExistence type="predicted"/>
<dbReference type="EMBL" id="BAABAT010000033">
    <property type="protein sequence ID" value="GAA4259028.1"/>
    <property type="molecule type" value="Genomic_DNA"/>
</dbReference>
<accession>A0ABP8DLK1</accession>
<evidence type="ECO:0008006" key="3">
    <source>
        <dbReference type="Google" id="ProtNLM"/>
    </source>
</evidence>
<evidence type="ECO:0000313" key="1">
    <source>
        <dbReference type="EMBL" id="GAA4259028.1"/>
    </source>
</evidence>
<name>A0ABP8DLK1_9ACTN</name>
<dbReference type="Proteomes" id="UP001500620">
    <property type="component" value="Unassembled WGS sequence"/>
</dbReference>
<comment type="caution">
    <text evidence="1">The sequence shown here is derived from an EMBL/GenBank/DDBJ whole genome shotgun (WGS) entry which is preliminary data.</text>
</comment>
<dbReference type="RefSeq" id="WP_345135978.1">
    <property type="nucleotide sequence ID" value="NZ_BAABAT010000033.1"/>
</dbReference>
<evidence type="ECO:0000313" key="2">
    <source>
        <dbReference type="Proteomes" id="UP001500620"/>
    </source>
</evidence>
<keyword evidence="2" id="KW-1185">Reference proteome</keyword>
<reference evidence="2" key="1">
    <citation type="journal article" date="2019" name="Int. J. Syst. Evol. Microbiol.">
        <title>The Global Catalogue of Microorganisms (GCM) 10K type strain sequencing project: providing services to taxonomists for standard genome sequencing and annotation.</title>
        <authorList>
            <consortium name="The Broad Institute Genomics Platform"/>
            <consortium name="The Broad Institute Genome Sequencing Center for Infectious Disease"/>
            <person name="Wu L."/>
            <person name="Ma J."/>
        </authorList>
    </citation>
    <scope>NUCLEOTIDE SEQUENCE [LARGE SCALE GENOMIC DNA]</scope>
    <source>
        <strain evidence="2">JCM 17441</strain>
    </source>
</reference>
<organism evidence="1 2">
    <name type="scientific">Dactylosporangium darangshiense</name>
    <dbReference type="NCBI Taxonomy" id="579108"/>
    <lineage>
        <taxon>Bacteria</taxon>
        <taxon>Bacillati</taxon>
        <taxon>Actinomycetota</taxon>
        <taxon>Actinomycetes</taxon>
        <taxon>Micromonosporales</taxon>
        <taxon>Micromonosporaceae</taxon>
        <taxon>Dactylosporangium</taxon>
    </lineage>
</organism>
<protein>
    <recommendedName>
        <fullName evidence="3">DUF1508 domain-containing protein</fullName>
    </recommendedName>
</protein>